<proteinExistence type="predicted"/>
<organism evidence="1 2">
    <name type="scientific">Levilactobacillus brevis KB290</name>
    <dbReference type="NCBI Taxonomy" id="1001583"/>
    <lineage>
        <taxon>Bacteria</taxon>
        <taxon>Bacillati</taxon>
        <taxon>Bacillota</taxon>
        <taxon>Bacilli</taxon>
        <taxon>Lactobacillales</taxon>
        <taxon>Lactobacillaceae</taxon>
        <taxon>Levilactobacillus</taxon>
    </lineage>
</organism>
<dbReference type="RefSeq" id="WP_015473253.1">
    <property type="nucleotide sequence ID" value="NC_020819.1"/>
</dbReference>
<dbReference type="Proteomes" id="UP000012042">
    <property type="component" value="Chromosome"/>
</dbReference>
<dbReference type="PATRIC" id="fig|1001583.3.peg.382"/>
<sequence length="94" mass="10664">MKFSLITPYLPSEYDQLLALKTNLMAQTTTDFEWLIAGTLPIDLDQTEWQAPFTIRQVHPKASTVGAAATPPWLLLRATGWSLLIVMITCFQRR</sequence>
<evidence type="ECO:0000313" key="2">
    <source>
        <dbReference type="Proteomes" id="UP000012042"/>
    </source>
</evidence>
<dbReference type="HOGENOM" id="CLU_2382449_0_0_9"/>
<reference evidence="1 2" key="1">
    <citation type="journal article" date="2013" name="PLoS ONE">
        <title>Genomic Analysis by Deep Sequencing of the Probiotic Lactobacillus brevis KB290 Harboring Nine Plasmids Reveals Genomic Stability.</title>
        <authorList>
            <person name="Fukao M."/>
            <person name="Oshima K."/>
            <person name="Morita H."/>
            <person name="Toh H."/>
            <person name="Suda W."/>
            <person name="Kim S.W."/>
            <person name="Suzuki S."/>
            <person name="Yakabe T."/>
            <person name="Hattori M."/>
            <person name="Yajima N."/>
        </authorList>
    </citation>
    <scope>NUCLEOTIDE SEQUENCE [LARGE SCALE GENOMIC DNA]</scope>
    <source>
        <strain evidence="1 2">KB290</strain>
    </source>
</reference>
<dbReference type="KEGG" id="lbk:LVISKB_0392"/>
<dbReference type="AlphaFoldDB" id="M5ACI9"/>
<gene>
    <name evidence="1" type="ORF">LVISKB_0392</name>
</gene>
<name>M5ACI9_LEVBR</name>
<dbReference type="EMBL" id="AP012167">
    <property type="protein sequence ID" value="BAN06027.1"/>
    <property type="molecule type" value="Genomic_DNA"/>
</dbReference>
<protein>
    <submittedName>
        <fullName evidence="1">Uncharacterized protein</fullName>
    </submittedName>
</protein>
<evidence type="ECO:0000313" key="1">
    <source>
        <dbReference type="EMBL" id="BAN06027.1"/>
    </source>
</evidence>
<accession>M5ACI9</accession>